<name>A0A0F9BIQ4_9ZZZZ</name>
<accession>A0A0F9BIQ4</accession>
<feature type="non-terminal residue" evidence="1">
    <location>
        <position position="56"/>
    </location>
</feature>
<dbReference type="EMBL" id="LAZR01037625">
    <property type="protein sequence ID" value="KKL21715.1"/>
    <property type="molecule type" value="Genomic_DNA"/>
</dbReference>
<gene>
    <name evidence="1" type="ORF">LCGC14_2442650</name>
</gene>
<organism evidence="1">
    <name type="scientific">marine sediment metagenome</name>
    <dbReference type="NCBI Taxonomy" id="412755"/>
    <lineage>
        <taxon>unclassified sequences</taxon>
        <taxon>metagenomes</taxon>
        <taxon>ecological metagenomes</taxon>
    </lineage>
</organism>
<evidence type="ECO:0000313" key="1">
    <source>
        <dbReference type="EMBL" id="KKL21715.1"/>
    </source>
</evidence>
<comment type="caution">
    <text evidence="1">The sequence shown here is derived from an EMBL/GenBank/DDBJ whole genome shotgun (WGS) entry which is preliminary data.</text>
</comment>
<reference evidence="1" key="1">
    <citation type="journal article" date="2015" name="Nature">
        <title>Complex archaea that bridge the gap between prokaryotes and eukaryotes.</title>
        <authorList>
            <person name="Spang A."/>
            <person name="Saw J.H."/>
            <person name="Jorgensen S.L."/>
            <person name="Zaremba-Niedzwiedzka K."/>
            <person name="Martijn J."/>
            <person name="Lind A.E."/>
            <person name="van Eijk R."/>
            <person name="Schleper C."/>
            <person name="Guy L."/>
            <person name="Ettema T.J."/>
        </authorList>
    </citation>
    <scope>NUCLEOTIDE SEQUENCE</scope>
</reference>
<dbReference type="AlphaFoldDB" id="A0A0F9BIQ4"/>
<protein>
    <submittedName>
        <fullName evidence="1">Uncharacterized protein</fullName>
    </submittedName>
</protein>
<sequence>MVQMIMANRLYETAQAALTHAMGALGVARKCLSPEIVMDAVRLIAGHHAGQVVTTG</sequence>
<proteinExistence type="predicted"/>